<reference evidence="2 3" key="1">
    <citation type="journal article" date="2018" name="Biotechnol. Biofuels">
        <title>Integrative visual omics of the white-rot fungus Polyporus brumalis exposes the biotechnological potential of its oxidative enzymes for delignifying raw plant biomass.</title>
        <authorList>
            <person name="Miyauchi S."/>
            <person name="Rancon A."/>
            <person name="Drula E."/>
            <person name="Hage H."/>
            <person name="Chaduli D."/>
            <person name="Favel A."/>
            <person name="Grisel S."/>
            <person name="Henrissat B."/>
            <person name="Herpoel-Gimbert I."/>
            <person name="Ruiz-Duenas F.J."/>
            <person name="Chevret D."/>
            <person name="Hainaut M."/>
            <person name="Lin J."/>
            <person name="Wang M."/>
            <person name="Pangilinan J."/>
            <person name="Lipzen A."/>
            <person name="Lesage-Meessen L."/>
            <person name="Navarro D."/>
            <person name="Riley R."/>
            <person name="Grigoriev I.V."/>
            <person name="Zhou S."/>
            <person name="Raouche S."/>
            <person name="Rosso M.N."/>
        </authorList>
    </citation>
    <scope>NUCLEOTIDE SEQUENCE [LARGE SCALE GENOMIC DNA]</scope>
    <source>
        <strain evidence="2 3">BRFM 1820</strain>
    </source>
</reference>
<name>A0A371CLY1_9APHY</name>
<evidence type="ECO:0000256" key="1">
    <source>
        <dbReference type="SAM" id="MobiDB-lite"/>
    </source>
</evidence>
<dbReference type="STRING" id="139420.A0A371CLY1"/>
<protein>
    <recommendedName>
        <fullName evidence="4">HNH nuclease domain-containing protein</fullName>
    </recommendedName>
</protein>
<sequence length="141" mass="16658">MGFPQFFERLNGKRIHRLENVLTLNFMLHDLMDRMCLWFEKLDGKNCYKVHAIPSHMSDEALEVLYNVKDKVIQLHIHKKKNLSRYPLPDPEYLRFHAWACEIAQRASIRTALSRPSAQRRYSSPDDSEVDDIMNNARSAR</sequence>
<keyword evidence="3" id="KW-1185">Reference proteome</keyword>
<proteinExistence type="predicted"/>
<dbReference type="OrthoDB" id="2750707at2759"/>
<dbReference type="Proteomes" id="UP000256964">
    <property type="component" value="Unassembled WGS sequence"/>
</dbReference>
<evidence type="ECO:0000313" key="3">
    <source>
        <dbReference type="Proteomes" id="UP000256964"/>
    </source>
</evidence>
<feature type="region of interest" description="Disordered" evidence="1">
    <location>
        <begin position="115"/>
        <end position="141"/>
    </location>
</feature>
<organism evidence="2 3">
    <name type="scientific">Lentinus brumalis</name>
    <dbReference type="NCBI Taxonomy" id="2498619"/>
    <lineage>
        <taxon>Eukaryota</taxon>
        <taxon>Fungi</taxon>
        <taxon>Dikarya</taxon>
        <taxon>Basidiomycota</taxon>
        <taxon>Agaricomycotina</taxon>
        <taxon>Agaricomycetes</taxon>
        <taxon>Polyporales</taxon>
        <taxon>Polyporaceae</taxon>
        <taxon>Lentinus</taxon>
    </lineage>
</organism>
<gene>
    <name evidence="2" type="ORF">OH76DRAFT_1489604</name>
</gene>
<evidence type="ECO:0000313" key="2">
    <source>
        <dbReference type="EMBL" id="RDX41275.1"/>
    </source>
</evidence>
<accession>A0A371CLY1</accession>
<dbReference type="AlphaFoldDB" id="A0A371CLY1"/>
<dbReference type="EMBL" id="KZ857517">
    <property type="protein sequence ID" value="RDX41275.1"/>
    <property type="molecule type" value="Genomic_DNA"/>
</dbReference>
<evidence type="ECO:0008006" key="4">
    <source>
        <dbReference type="Google" id="ProtNLM"/>
    </source>
</evidence>